<dbReference type="AlphaFoldDB" id="A0A1M6M5Z9"/>
<feature type="transmembrane region" description="Helical" evidence="1">
    <location>
        <begin position="7"/>
        <end position="27"/>
    </location>
</feature>
<dbReference type="OrthoDB" id="9782395at2"/>
<keyword evidence="1" id="KW-1133">Transmembrane helix</keyword>
<name>A0A1M6M5Z9_9FLAO</name>
<dbReference type="EMBL" id="FQYX01000037">
    <property type="protein sequence ID" value="SHJ78924.1"/>
    <property type="molecule type" value="Genomic_DNA"/>
</dbReference>
<evidence type="ECO:0000313" key="4">
    <source>
        <dbReference type="Proteomes" id="UP000184231"/>
    </source>
</evidence>
<keyword evidence="1" id="KW-0472">Membrane</keyword>
<protein>
    <submittedName>
        <fullName evidence="3">SanA protein</fullName>
    </submittedName>
</protein>
<dbReference type="RefSeq" id="WP_072765790.1">
    <property type="nucleotide sequence ID" value="NZ_FQYX01000037.1"/>
</dbReference>
<dbReference type="PANTHER" id="PTHR30336:SF6">
    <property type="entry name" value="INTEGRAL MEMBRANE PROTEIN"/>
    <property type="match status" value="1"/>
</dbReference>
<feature type="domain" description="DUF218" evidence="2">
    <location>
        <begin position="49"/>
        <end position="169"/>
    </location>
</feature>
<gene>
    <name evidence="3" type="ORF">SAMN04487911_13726</name>
</gene>
<dbReference type="Pfam" id="PF02698">
    <property type="entry name" value="DUF218"/>
    <property type="match status" value="1"/>
</dbReference>
<dbReference type="PANTHER" id="PTHR30336">
    <property type="entry name" value="INNER MEMBRANE PROTEIN, PROBABLE PERMEASE"/>
    <property type="match status" value="1"/>
</dbReference>
<keyword evidence="1" id="KW-0812">Transmembrane</keyword>
<accession>A0A1M6M5Z9</accession>
<proteinExistence type="predicted"/>
<dbReference type="InterPro" id="IPR003848">
    <property type="entry name" value="DUF218"/>
</dbReference>
<dbReference type="CDD" id="cd06259">
    <property type="entry name" value="YdcF-like"/>
    <property type="match status" value="1"/>
</dbReference>
<reference evidence="3 4" key="1">
    <citation type="submission" date="2016-11" db="EMBL/GenBank/DDBJ databases">
        <authorList>
            <person name="Jaros S."/>
            <person name="Januszkiewicz K."/>
            <person name="Wedrychowicz H."/>
        </authorList>
    </citation>
    <scope>NUCLEOTIDE SEQUENCE [LARGE SCALE GENOMIC DNA]</scope>
    <source>
        <strain evidence="3 4">CGMCC 1.8863</strain>
    </source>
</reference>
<keyword evidence="4" id="KW-1185">Reference proteome</keyword>
<dbReference type="InterPro" id="IPR051599">
    <property type="entry name" value="Cell_Envelope_Assoc"/>
</dbReference>
<dbReference type="GO" id="GO:0005886">
    <property type="term" value="C:plasma membrane"/>
    <property type="evidence" value="ECO:0007669"/>
    <property type="project" value="TreeGrafter"/>
</dbReference>
<evidence type="ECO:0000259" key="2">
    <source>
        <dbReference type="Pfam" id="PF02698"/>
    </source>
</evidence>
<organism evidence="3 4">
    <name type="scientific">Arenibacter nanhaiticus</name>
    <dbReference type="NCBI Taxonomy" id="558155"/>
    <lineage>
        <taxon>Bacteria</taxon>
        <taxon>Pseudomonadati</taxon>
        <taxon>Bacteroidota</taxon>
        <taxon>Flavobacteriia</taxon>
        <taxon>Flavobacteriales</taxon>
        <taxon>Flavobacteriaceae</taxon>
        <taxon>Arenibacter</taxon>
    </lineage>
</organism>
<evidence type="ECO:0000256" key="1">
    <source>
        <dbReference type="SAM" id="Phobius"/>
    </source>
</evidence>
<dbReference type="Proteomes" id="UP000184231">
    <property type="component" value="Unassembled WGS sequence"/>
</dbReference>
<evidence type="ECO:0000313" key="3">
    <source>
        <dbReference type="EMBL" id="SHJ78924.1"/>
    </source>
</evidence>
<sequence length="211" mass="23897">MKKSIAYTVLILLTGISLVLTICHYLVEISTEDKTYWNIHEIPNNNVGLVLGTSHKLIGGKSNPYYTNRIQATINLFKAGKIDFILVSGDNSSRYYNEPKVFRRDLIKGGIPANKIFMDYAGFRTLDSIVRAQAVFGLDQLTVISQEFHNERAIYLAKKKGIDVIGFNARDIDGKSGQKVRIREYFARVKLFVDLALNTQPKFFGEKVDIK</sequence>
<dbReference type="STRING" id="558155.SAMN04487911_13726"/>